<sequence length="27" mass="3434">MNMQGKKKKNSYIYELDIYWKNTYNIF</sequence>
<dbReference type="Proteomes" id="UP000008553">
    <property type="component" value="Unassembled WGS sequence"/>
</dbReference>
<dbReference type="PaxDb" id="73239-Q7REW3"/>
<keyword evidence="2" id="KW-1185">Reference proteome</keyword>
<name>Q7REW3_PLAYO</name>
<dbReference type="AlphaFoldDB" id="Q7REW3"/>
<proteinExistence type="predicted"/>
<evidence type="ECO:0000313" key="1">
    <source>
        <dbReference type="EMBL" id="EAA16893.1"/>
    </source>
</evidence>
<organism evidence="1 2">
    <name type="scientific">Plasmodium yoelii yoelii</name>
    <dbReference type="NCBI Taxonomy" id="73239"/>
    <lineage>
        <taxon>Eukaryota</taxon>
        <taxon>Sar</taxon>
        <taxon>Alveolata</taxon>
        <taxon>Apicomplexa</taxon>
        <taxon>Aconoidasida</taxon>
        <taxon>Haemosporida</taxon>
        <taxon>Plasmodiidae</taxon>
        <taxon>Plasmodium</taxon>
        <taxon>Plasmodium (Vinckeia)</taxon>
    </lineage>
</organism>
<reference evidence="1 2" key="1">
    <citation type="journal article" date="2002" name="Nature">
        <title>Genome sequence and comparative analysis of the model rodent malaria parasite Plasmodium yoelii yoelii.</title>
        <authorList>
            <person name="Carlton J.M."/>
            <person name="Angiuoli S.V."/>
            <person name="Suh B.B."/>
            <person name="Kooij T.W."/>
            <person name="Pertea M."/>
            <person name="Silva J.C."/>
            <person name="Ermolaeva M.D."/>
            <person name="Allen J.E."/>
            <person name="Selengut J.D."/>
            <person name="Koo H.L."/>
            <person name="Peterson J.D."/>
            <person name="Pop M."/>
            <person name="Kosack D.S."/>
            <person name="Shumway M.F."/>
            <person name="Bidwell S.L."/>
            <person name="Shallom S.J."/>
            <person name="van Aken S.E."/>
            <person name="Riedmuller S.B."/>
            <person name="Feldblyum T.V."/>
            <person name="Cho J.K."/>
            <person name="Quackenbush J."/>
            <person name="Sedegah M."/>
            <person name="Shoaibi A."/>
            <person name="Cummings L.M."/>
            <person name="Florens L."/>
            <person name="Yates J.R."/>
            <person name="Raine J.D."/>
            <person name="Sinden R.E."/>
            <person name="Harris M.A."/>
            <person name="Cunningham D.A."/>
            <person name="Preiser P.R."/>
            <person name="Bergman L.W."/>
            <person name="Vaidya A.B."/>
            <person name="van Lin L.H."/>
            <person name="Janse C.J."/>
            <person name="Waters A.P."/>
            <person name="Smith H.O."/>
            <person name="White O.R."/>
            <person name="Salzberg S.L."/>
            <person name="Venter J.C."/>
            <person name="Fraser C.M."/>
            <person name="Hoffman S.L."/>
            <person name="Gardner M.J."/>
            <person name="Carucci D.J."/>
        </authorList>
    </citation>
    <scope>NUCLEOTIDE SEQUENCE [LARGE SCALE GENOMIC DNA]</scope>
    <source>
        <strain evidence="1 2">17XNL</strain>
    </source>
</reference>
<accession>Q7REW3</accession>
<dbReference type="InParanoid" id="Q7REW3"/>
<protein>
    <submittedName>
        <fullName evidence="1">Uncharacterized protein</fullName>
    </submittedName>
</protein>
<evidence type="ECO:0000313" key="2">
    <source>
        <dbReference type="Proteomes" id="UP000008553"/>
    </source>
</evidence>
<gene>
    <name evidence="1" type="ORF">PY04950</name>
</gene>
<comment type="caution">
    <text evidence="1">The sequence shown here is derived from an EMBL/GenBank/DDBJ whole genome shotgun (WGS) entry which is preliminary data.</text>
</comment>
<feature type="non-terminal residue" evidence="1">
    <location>
        <position position="27"/>
    </location>
</feature>
<dbReference type="EMBL" id="AABL01001541">
    <property type="protein sequence ID" value="EAA16893.1"/>
    <property type="molecule type" value="Genomic_DNA"/>
</dbReference>